<comment type="caution">
    <text evidence="2">The sequence shown here is derived from an EMBL/GenBank/DDBJ whole genome shotgun (WGS) entry which is preliminary data.</text>
</comment>
<protein>
    <submittedName>
        <fullName evidence="2">Uncharacterized protein</fullName>
    </submittedName>
</protein>
<dbReference type="EMBL" id="AFRT01002298">
    <property type="protein sequence ID" value="ELU38016.1"/>
    <property type="molecule type" value="Genomic_DNA"/>
</dbReference>
<name>L8WIH4_THACA</name>
<feature type="compositionally biased region" description="Basic and acidic residues" evidence="1">
    <location>
        <begin position="1"/>
        <end position="10"/>
    </location>
</feature>
<keyword evidence="3" id="KW-1185">Reference proteome</keyword>
<dbReference type="AlphaFoldDB" id="L8WIH4"/>
<sequence>MAKKSVDKQSEAVGDAAGSVASSEARTGKTHYQLHPPGGMTNRKARTHNQRCSRWENNECTMQVFMVRKLVFKSARRVG</sequence>
<dbReference type="Proteomes" id="UP000011668">
    <property type="component" value="Unassembled WGS sequence"/>
</dbReference>
<evidence type="ECO:0000313" key="2">
    <source>
        <dbReference type="EMBL" id="ELU38016.1"/>
    </source>
</evidence>
<dbReference type="HOGENOM" id="CLU_2607658_0_0_1"/>
<accession>L8WIH4</accession>
<proteinExistence type="predicted"/>
<gene>
    <name evidence="2" type="ORF">AG1IA_07949</name>
</gene>
<evidence type="ECO:0000313" key="3">
    <source>
        <dbReference type="Proteomes" id="UP000011668"/>
    </source>
</evidence>
<feature type="compositionally biased region" description="Low complexity" evidence="1">
    <location>
        <begin position="11"/>
        <end position="25"/>
    </location>
</feature>
<reference evidence="2 3" key="1">
    <citation type="journal article" date="2013" name="Nat. Commun.">
        <title>The evolution and pathogenic mechanisms of the rice sheath blight pathogen.</title>
        <authorList>
            <person name="Zheng A."/>
            <person name="Lin R."/>
            <person name="Xu L."/>
            <person name="Qin P."/>
            <person name="Tang C."/>
            <person name="Ai P."/>
            <person name="Zhang D."/>
            <person name="Liu Y."/>
            <person name="Sun Z."/>
            <person name="Feng H."/>
            <person name="Wang Y."/>
            <person name="Chen Y."/>
            <person name="Liang X."/>
            <person name="Fu R."/>
            <person name="Li Q."/>
            <person name="Zhang J."/>
            <person name="Yu X."/>
            <person name="Xie Z."/>
            <person name="Ding L."/>
            <person name="Guan P."/>
            <person name="Tang J."/>
            <person name="Liang Y."/>
            <person name="Wang S."/>
            <person name="Deng Q."/>
            <person name="Li S."/>
            <person name="Zhu J."/>
            <person name="Wang L."/>
            <person name="Liu H."/>
            <person name="Li P."/>
        </authorList>
    </citation>
    <scope>NUCLEOTIDE SEQUENCE [LARGE SCALE GENOMIC DNA]</scope>
    <source>
        <strain evidence="3">AG-1 IA</strain>
    </source>
</reference>
<organism evidence="2 3">
    <name type="scientific">Thanatephorus cucumeris (strain AG1-IA)</name>
    <name type="common">Rice sheath blight fungus</name>
    <name type="synonym">Rhizoctonia solani</name>
    <dbReference type="NCBI Taxonomy" id="983506"/>
    <lineage>
        <taxon>Eukaryota</taxon>
        <taxon>Fungi</taxon>
        <taxon>Dikarya</taxon>
        <taxon>Basidiomycota</taxon>
        <taxon>Agaricomycotina</taxon>
        <taxon>Agaricomycetes</taxon>
        <taxon>Cantharellales</taxon>
        <taxon>Ceratobasidiaceae</taxon>
        <taxon>Rhizoctonia</taxon>
        <taxon>Rhizoctonia solani AG-1</taxon>
    </lineage>
</organism>
<evidence type="ECO:0000256" key="1">
    <source>
        <dbReference type="SAM" id="MobiDB-lite"/>
    </source>
</evidence>
<feature type="region of interest" description="Disordered" evidence="1">
    <location>
        <begin position="1"/>
        <end position="50"/>
    </location>
</feature>